<reference evidence="2" key="1">
    <citation type="journal article" date="2018" name="Data Brief">
        <title>Genome sequence data from 17 accessions of Ensete ventricosum, a staple food crop for millions in Ethiopia.</title>
        <authorList>
            <person name="Yemataw Z."/>
            <person name="Muzemil S."/>
            <person name="Ambachew D."/>
            <person name="Tripathi L."/>
            <person name="Tesfaye K."/>
            <person name="Chala A."/>
            <person name="Farbos A."/>
            <person name="O'Neill P."/>
            <person name="Moore K."/>
            <person name="Grant M."/>
            <person name="Studholme D.J."/>
        </authorList>
    </citation>
    <scope>NUCLEOTIDE SEQUENCE [LARGE SCALE GENOMIC DNA]</scope>
    <source>
        <tissue evidence="2">Leaf</tissue>
    </source>
</reference>
<dbReference type="EMBL" id="KV875499">
    <property type="protein sequence ID" value="RZR71167.1"/>
    <property type="molecule type" value="Genomic_DNA"/>
</dbReference>
<dbReference type="Proteomes" id="UP000290560">
    <property type="component" value="Unassembled WGS sequence"/>
</dbReference>
<dbReference type="AlphaFoldDB" id="A0A444EHC9"/>
<feature type="region of interest" description="Disordered" evidence="1">
    <location>
        <begin position="77"/>
        <end position="96"/>
    </location>
</feature>
<accession>A0A444EHC9</accession>
<sequence>MSVASALGCGAAFLRHLSSGSRSGSTLILLRAGRTKPRPYSSSLARCAAPEPPDVSAWFSSKAPLLLVSALRGRWNNLPPRSDKSSTGTPDLPPTV</sequence>
<evidence type="ECO:0000313" key="2">
    <source>
        <dbReference type="EMBL" id="RZR71167.1"/>
    </source>
</evidence>
<evidence type="ECO:0000256" key="1">
    <source>
        <dbReference type="SAM" id="MobiDB-lite"/>
    </source>
</evidence>
<proteinExistence type="predicted"/>
<protein>
    <submittedName>
        <fullName evidence="2">Uncharacterized protein</fullName>
    </submittedName>
</protein>
<name>A0A444EHC9_ENSVE</name>
<organism evidence="2">
    <name type="scientific">Ensete ventricosum</name>
    <name type="common">Abyssinian banana</name>
    <name type="synonym">Musa ensete</name>
    <dbReference type="NCBI Taxonomy" id="4639"/>
    <lineage>
        <taxon>Eukaryota</taxon>
        <taxon>Viridiplantae</taxon>
        <taxon>Streptophyta</taxon>
        <taxon>Embryophyta</taxon>
        <taxon>Tracheophyta</taxon>
        <taxon>Spermatophyta</taxon>
        <taxon>Magnoliopsida</taxon>
        <taxon>Liliopsida</taxon>
        <taxon>Zingiberales</taxon>
        <taxon>Musaceae</taxon>
        <taxon>Ensete</taxon>
    </lineage>
</organism>
<gene>
    <name evidence="2" type="ORF">BHM03_00003934</name>
</gene>